<dbReference type="InterPro" id="IPR029063">
    <property type="entry name" value="SAM-dependent_MTases_sf"/>
</dbReference>
<gene>
    <name evidence="5" type="ORF">BJ970_005602</name>
</gene>
<protein>
    <submittedName>
        <fullName evidence="5">SAM-dependent methyltransferase</fullName>
    </submittedName>
</protein>
<dbReference type="RefSeq" id="WP_184729538.1">
    <property type="nucleotide sequence ID" value="NZ_JACHIW010000002.1"/>
</dbReference>
<evidence type="ECO:0000256" key="3">
    <source>
        <dbReference type="ARBA" id="ARBA00022691"/>
    </source>
</evidence>
<proteinExistence type="predicted"/>
<organism evidence="5 6">
    <name type="scientific">Saccharopolyspora phatthalungensis</name>
    <dbReference type="NCBI Taxonomy" id="664693"/>
    <lineage>
        <taxon>Bacteria</taxon>
        <taxon>Bacillati</taxon>
        <taxon>Actinomycetota</taxon>
        <taxon>Actinomycetes</taxon>
        <taxon>Pseudonocardiales</taxon>
        <taxon>Pseudonocardiaceae</taxon>
        <taxon>Saccharopolyspora</taxon>
    </lineage>
</organism>
<dbReference type="SUPFAM" id="SSF53335">
    <property type="entry name" value="S-adenosyl-L-methionine-dependent methyltransferases"/>
    <property type="match status" value="1"/>
</dbReference>
<keyword evidence="6" id="KW-1185">Reference proteome</keyword>
<keyword evidence="2 5" id="KW-0808">Transferase</keyword>
<sequence>MDQQRTSSASATSATELTSLDFEAIYQGRSPLEQLIGELTPWDIAGPQPVVVDWERSGRISGAVLDAGCGLGDNAFFLADRGYRVTGFDGSPTAIRRARECARARGAAVEFREADATNLTGLAGRFDTVVDSALYHCLEYDQRLRYLAELHGVCAPGGRLLLVCFSDRMTDAFSALNNIGEDELRGSMAAHWRITDLRRTGYATSLTRQDLERCAAAFGFTEPAELIETFDVDEQGRFLAPAWAVEAERRST</sequence>
<evidence type="ECO:0000256" key="2">
    <source>
        <dbReference type="ARBA" id="ARBA00022679"/>
    </source>
</evidence>
<dbReference type="PANTHER" id="PTHR43464">
    <property type="entry name" value="METHYLTRANSFERASE"/>
    <property type="match status" value="1"/>
</dbReference>
<dbReference type="GO" id="GO:0008168">
    <property type="term" value="F:methyltransferase activity"/>
    <property type="evidence" value="ECO:0007669"/>
    <property type="project" value="UniProtKB-KW"/>
</dbReference>
<dbReference type="EMBL" id="JACHIW010000002">
    <property type="protein sequence ID" value="MBB5158003.1"/>
    <property type="molecule type" value="Genomic_DNA"/>
</dbReference>
<dbReference type="Pfam" id="PF13649">
    <property type="entry name" value="Methyltransf_25"/>
    <property type="match status" value="1"/>
</dbReference>
<dbReference type="CDD" id="cd02440">
    <property type="entry name" value="AdoMet_MTases"/>
    <property type="match status" value="1"/>
</dbReference>
<feature type="domain" description="Methyltransferase" evidence="4">
    <location>
        <begin position="64"/>
        <end position="158"/>
    </location>
</feature>
<dbReference type="InterPro" id="IPR041698">
    <property type="entry name" value="Methyltransf_25"/>
</dbReference>
<dbReference type="Gene3D" id="3.40.50.150">
    <property type="entry name" value="Vaccinia Virus protein VP39"/>
    <property type="match status" value="1"/>
</dbReference>
<evidence type="ECO:0000259" key="4">
    <source>
        <dbReference type="Pfam" id="PF13649"/>
    </source>
</evidence>
<dbReference type="AlphaFoldDB" id="A0A840QJI5"/>
<evidence type="ECO:0000313" key="6">
    <source>
        <dbReference type="Proteomes" id="UP000584374"/>
    </source>
</evidence>
<accession>A0A840QJI5</accession>
<dbReference type="GO" id="GO:0032259">
    <property type="term" value="P:methylation"/>
    <property type="evidence" value="ECO:0007669"/>
    <property type="project" value="UniProtKB-KW"/>
</dbReference>
<name>A0A840QJI5_9PSEU</name>
<dbReference type="PANTHER" id="PTHR43464:SF19">
    <property type="entry name" value="UBIQUINONE BIOSYNTHESIS O-METHYLTRANSFERASE, MITOCHONDRIAL"/>
    <property type="match status" value="1"/>
</dbReference>
<dbReference type="Proteomes" id="UP000584374">
    <property type="component" value="Unassembled WGS sequence"/>
</dbReference>
<keyword evidence="1 5" id="KW-0489">Methyltransferase</keyword>
<reference evidence="5 6" key="1">
    <citation type="submission" date="2020-08" db="EMBL/GenBank/DDBJ databases">
        <title>Sequencing the genomes of 1000 actinobacteria strains.</title>
        <authorList>
            <person name="Klenk H.-P."/>
        </authorList>
    </citation>
    <scope>NUCLEOTIDE SEQUENCE [LARGE SCALE GENOMIC DNA]</scope>
    <source>
        <strain evidence="5 6">DSM 45584</strain>
    </source>
</reference>
<evidence type="ECO:0000313" key="5">
    <source>
        <dbReference type="EMBL" id="MBB5158003.1"/>
    </source>
</evidence>
<keyword evidence="3" id="KW-0949">S-adenosyl-L-methionine</keyword>
<comment type="caution">
    <text evidence="5">The sequence shown here is derived from an EMBL/GenBank/DDBJ whole genome shotgun (WGS) entry which is preliminary data.</text>
</comment>
<evidence type="ECO:0000256" key="1">
    <source>
        <dbReference type="ARBA" id="ARBA00022603"/>
    </source>
</evidence>